<accession>A0A9P0CCG2</accession>
<evidence type="ECO:0000256" key="2">
    <source>
        <dbReference type="ARBA" id="ARBA00022737"/>
    </source>
</evidence>
<dbReference type="InterPro" id="IPR021832">
    <property type="entry name" value="ANKRD13"/>
</dbReference>
<dbReference type="AlphaFoldDB" id="A0A9P0CCG2"/>
<dbReference type="Pfam" id="PF12796">
    <property type="entry name" value="Ank_2"/>
    <property type="match status" value="1"/>
</dbReference>
<protein>
    <recommendedName>
        <fullName evidence="9">Ankyrin repeat domain-containing protein</fullName>
    </recommendedName>
</protein>
<proteinExistence type="predicted"/>
<dbReference type="PROSITE" id="PS50088">
    <property type="entry name" value="ANK_REPEAT"/>
    <property type="match status" value="1"/>
</dbReference>
<dbReference type="InterPro" id="IPR036770">
    <property type="entry name" value="Ankyrin_rpt-contain_sf"/>
</dbReference>
<evidence type="ECO:0000256" key="1">
    <source>
        <dbReference type="ARBA" id="ARBA00004586"/>
    </source>
</evidence>
<organism evidence="10 11">
    <name type="scientific">Psylliodes chrysocephalus</name>
    <dbReference type="NCBI Taxonomy" id="3402493"/>
    <lineage>
        <taxon>Eukaryota</taxon>
        <taxon>Metazoa</taxon>
        <taxon>Ecdysozoa</taxon>
        <taxon>Arthropoda</taxon>
        <taxon>Hexapoda</taxon>
        <taxon>Insecta</taxon>
        <taxon>Pterygota</taxon>
        <taxon>Neoptera</taxon>
        <taxon>Endopterygota</taxon>
        <taxon>Coleoptera</taxon>
        <taxon>Polyphaga</taxon>
        <taxon>Cucujiformia</taxon>
        <taxon>Chrysomeloidea</taxon>
        <taxon>Chrysomelidae</taxon>
        <taxon>Galerucinae</taxon>
        <taxon>Alticini</taxon>
        <taxon>Psylliodes</taxon>
    </lineage>
</organism>
<dbReference type="Pfam" id="PF11904">
    <property type="entry name" value="ANKRD13_C"/>
    <property type="match status" value="1"/>
</dbReference>
<dbReference type="GO" id="GO:0005102">
    <property type="term" value="F:signaling receptor binding"/>
    <property type="evidence" value="ECO:0007669"/>
    <property type="project" value="TreeGrafter"/>
</dbReference>
<dbReference type="SMART" id="SM00248">
    <property type="entry name" value="ANK"/>
    <property type="match status" value="2"/>
</dbReference>
<feature type="repeat" description="ANK" evidence="8">
    <location>
        <begin position="37"/>
        <end position="69"/>
    </location>
</feature>
<evidence type="ECO:0000256" key="5">
    <source>
        <dbReference type="ARBA" id="ARBA00023136"/>
    </source>
</evidence>
<keyword evidence="2" id="KW-0677">Repeat</keyword>
<dbReference type="PROSITE" id="PS50297">
    <property type="entry name" value="ANK_REP_REGION"/>
    <property type="match status" value="1"/>
</dbReference>
<dbReference type="EMBL" id="OV651813">
    <property type="protein sequence ID" value="CAH1099449.1"/>
    <property type="molecule type" value="Genomic_DNA"/>
</dbReference>
<dbReference type="GO" id="GO:0006621">
    <property type="term" value="P:protein retention in ER lumen"/>
    <property type="evidence" value="ECO:0007669"/>
    <property type="project" value="TreeGrafter"/>
</dbReference>
<keyword evidence="11" id="KW-1185">Reference proteome</keyword>
<keyword evidence="3" id="KW-0256">Endoplasmic reticulum</keyword>
<sequence>MADESDGFPLHKAVFENDLPNLSRLIRKQDVASKDKHGNTALHLAVMLGRKECVQLLLKHDAPVKVKNGLGWTVLAEAVSYGHRPTISSLVRKFRQQSREQMEGRRPNLVKALSKINDFYMELKWDFQSWVPLVTRILPSDICKIYKSGANIRLDTTLVDFSDMRWERGDISFIFNGNGKPNESLTVLDNVSKVYQKVRHEESEMEIEDEVDLLMSTDIMAAQISTKSISFVRAQSGWIFREDRKELVAGQYESDLYTVHGLQLESRKRREHLSSDDLQKNKAILESLTKGANLQHFDQNDEPVRRYSLLPPPEKKVTWQDYISADVNNYPRLGRELVYKESTKAYKATIAMSSEFPLSVEMLLNVLEVIAPFKHFSKLRDFITFKLPNGFPVKIEIPILPTVTAKITFQHFEFRDDIPKNMFTIPKNYVEDPTRFPDL</sequence>
<dbReference type="PANTHER" id="PTHR12447">
    <property type="entry name" value="ANKYRIN REPEAT DOMAIN-CONTAINING PROTEIN 13"/>
    <property type="match status" value="1"/>
</dbReference>
<dbReference type="InterPro" id="IPR055285">
    <property type="entry name" value="ANKRD13_C"/>
</dbReference>
<dbReference type="FunFam" id="1.25.40.20:FF:000302">
    <property type="entry name" value="Ankyrin repeat containing protein"/>
    <property type="match status" value="1"/>
</dbReference>
<evidence type="ECO:0000256" key="6">
    <source>
        <dbReference type="ARBA" id="ARBA00023186"/>
    </source>
</evidence>
<evidence type="ECO:0000259" key="9">
    <source>
        <dbReference type="Pfam" id="PF11904"/>
    </source>
</evidence>
<keyword evidence="5" id="KW-0472">Membrane</keyword>
<keyword evidence="6" id="KW-0143">Chaperone</keyword>
<evidence type="ECO:0000313" key="11">
    <source>
        <dbReference type="Proteomes" id="UP001153636"/>
    </source>
</evidence>
<dbReference type="GO" id="GO:0005789">
    <property type="term" value="C:endoplasmic reticulum membrane"/>
    <property type="evidence" value="ECO:0007669"/>
    <property type="project" value="UniProtKB-SubCell"/>
</dbReference>
<dbReference type="InterPro" id="IPR002110">
    <property type="entry name" value="Ankyrin_rpt"/>
</dbReference>
<comment type="subcellular location">
    <subcellularLocation>
        <location evidence="1">Endoplasmic reticulum membrane</location>
    </subcellularLocation>
</comment>
<dbReference type="Gene3D" id="1.25.40.20">
    <property type="entry name" value="Ankyrin repeat-containing domain"/>
    <property type="match status" value="1"/>
</dbReference>
<evidence type="ECO:0000256" key="7">
    <source>
        <dbReference type="ARBA" id="ARBA00037107"/>
    </source>
</evidence>
<comment type="function">
    <text evidence="7">Acts as a molecular chaperone for G protein-coupled receptors, regulating their biogenesis and exit from the ER.</text>
</comment>
<dbReference type="OrthoDB" id="1585644at2759"/>
<dbReference type="SUPFAM" id="SSF48403">
    <property type="entry name" value="Ankyrin repeat"/>
    <property type="match status" value="1"/>
</dbReference>
<dbReference type="Proteomes" id="UP001153636">
    <property type="component" value="Chromosome 1"/>
</dbReference>
<evidence type="ECO:0000256" key="3">
    <source>
        <dbReference type="ARBA" id="ARBA00022824"/>
    </source>
</evidence>
<dbReference type="PANTHER" id="PTHR12447:SF25">
    <property type="entry name" value="ANKYRIN REPEAT DOMAIN-CONTAINING PROTEIN 13C"/>
    <property type="match status" value="1"/>
</dbReference>
<keyword evidence="4 8" id="KW-0040">ANK repeat</keyword>
<evidence type="ECO:0000256" key="8">
    <source>
        <dbReference type="PROSITE-ProRule" id="PRU00023"/>
    </source>
</evidence>
<feature type="domain" description="Ankyrin repeat" evidence="9">
    <location>
        <begin position="153"/>
        <end position="418"/>
    </location>
</feature>
<name>A0A9P0CCG2_9CUCU</name>
<evidence type="ECO:0000313" key="10">
    <source>
        <dbReference type="EMBL" id="CAH1099449.1"/>
    </source>
</evidence>
<evidence type="ECO:0000256" key="4">
    <source>
        <dbReference type="ARBA" id="ARBA00023043"/>
    </source>
</evidence>
<gene>
    <name evidence="10" type="ORF">PSYICH_LOCUS1375</name>
</gene>
<reference evidence="10" key="1">
    <citation type="submission" date="2022-01" db="EMBL/GenBank/DDBJ databases">
        <authorList>
            <person name="King R."/>
        </authorList>
    </citation>
    <scope>NUCLEOTIDE SEQUENCE</scope>
</reference>